<dbReference type="GO" id="GO:0009279">
    <property type="term" value="C:cell outer membrane"/>
    <property type="evidence" value="ECO:0007669"/>
    <property type="project" value="TreeGrafter"/>
</dbReference>
<gene>
    <name evidence="6" type="ORF">CQ13_26295</name>
</gene>
<evidence type="ECO:0000259" key="5">
    <source>
        <dbReference type="Pfam" id="PF07007"/>
    </source>
</evidence>
<keyword evidence="1" id="KW-0677">Repeat</keyword>
<dbReference type="SUPFAM" id="SSF48452">
    <property type="entry name" value="TPR-like"/>
    <property type="match status" value="1"/>
</dbReference>
<reference evidence="6 7" key="1">
    <citation type="submission" date="2014-03" db="EMBL/GenBank/DDBJ databases">
        <title>Bradyrhizobium valentinum sp. nov., isolated from effective nodules of Lupinus mariae-josephae, a lupine endemic of basic-lime soils in Eastern Spain.</title>
        <authorList>
            <person name="Duran D."/>
            <person name="Rey L."/>
            <person name="Navarro A."/>
            <person name="Busquets A."/>
            <person name="Imperial J."/>
            <person name="Ruiz-Argueso T."/>
        </authorList>
    </citation>
    <scope>NUCLEOTIDE SEQUENCE [LARGE SCALE GENOMIC DNA]</scope>
    <source>
        <strain evidence="6 7">Ro19</strain>
    </source>
</reference>
<keyword evidence="4" id="KW-0732">Signal</keyword>
<dbReference type="AlphaFoldDB" id="A0A0R3MW54"/>
<feature type="signal peptide" evidence="4">
    <location>
        <begin position="1"/>
        <end position="23"/>
    </location>
</feature>
<dbReference type="InterPro" id="IPR011990">
    <property type="entry name" value="TPR-like_helical_dom_sf"/>
</dbReference>
<dbReference type="PANTHER" id="PTHR44858:SF1">
    <property type="entry name" value="UDP-N-ACETYLGLUCOSAMINE--PEPTIDE N-ACETYLGLUCOSAMINYLTRANSFERASE SPINDLY-RELATED"/>
    <property type="match status" value="1"/>
</dbReference>
<dbReference type="SMART" id="SM00028">
    <property type="entry name" value="TPR"/>
    <property type="match status" value="2"/>
</dbReference>
<keyword evidence="7" id="KW-1185">Reference proteome</keyword>
<feature type="repeat" description="TPR" evidence="3">
    <location>
        <begin position="73"/>
        <end position="106"/>
    </location>
</feature>
<evidence type="ECO:0000256" key="1">
    <source>
        <dbReference type="ARBA" id="ARBA00022737"/>
    </source>
</evidence>
<dbReference type="Proteomes" id="UP000052023">
    <property type="component" value="Unassembled WGS sequence"/>
</dbReference>
<feature type="domain" description="Lysozyme inhibitor LprI-like N-terminal" evidence="5">
    <location>
        <begin position="173"/>
        <end position="230"/>
    </location>
</feature>
<keyword evidence="2 3" id="KW-0802">TPR repeat</keyword>
<comment type="caution">
    <text evidence="6">The sequence shown here is derived from an EMBL/GenBank/DDBJ whole genome shotgun (WGS) entry which is preliminary data.</text>
</comment>
<dbReference type="RefSeq" id="WP_057844393.1">
    <property type="nucleotide sequence ID" value="NZ_LLYA01000156.1"/>
</dbReference>
<feature type="chain" id="PRO_5006444652" description="Lysozyme inhibitor LprI-like N-terminal domain-containing protein" evidence="4">
    <location>
        <begin position="24"/>
        <end position="254"/>
    </location>
</feature>
<evidence type="ECO:0000256" key="2">
    <source>
        <dbReference type="ARBA" id="ARBA00022803"/>
    </source>
</evidence>
<evidence type="ECO:0000313" key="7">
    <source>
        <dbReference type="Proteomes" id="UP000052023"/>
    </source>
</evidence>
<dbReference type="EMBL" id="LLYA01000156">
    <property type="protein sequence ID" value="KRR24265.1"/>
    <property type="molecule type" value="Genomic_DNA"/>
</dbReference>
<dbReference type="Pfam" id="PF13432">
    <property type="entry name" value="TPR_16"/>
    <property type="match status" value="1"/>
</dbReference>
<dbReference type="InterPro" id="IPR019734">
    <property type="entry name" value="TPR_rpt"/>
</dbReference>
<dbReference type="Gene3D" id="1.25.40.10">
    <property type="entry name" value="Tetratricopeptide repeat domain"/>
    <property type="match status" value="1"/>
</dbReference>
<dbReference type="OrthoDB" id="7066062at2"/>
<proteinExistence type="predicted"/>
<feature type="repeat" description="TPR" evidence="3">
    <location>
        <begin position="107"/>
        <end position="140"/>
    </location>
</feature>
<dbReference type="PANTHER" id="PTHR44858">
    <property type="entry name" value="TETRATRICOPEPTIDE REPEAT PROTEIN 6"/>
    <property type="match status" value="1"/>
</dbReference>
<dbReference type="InterPro" id="IPR009739">
    <property type="entry name" value="LprI-like_N"/>
</dbReference>
<evidence type="ECO:0000256" key="4">
    <source>
        <dbReference type="SAM" id="SignalP"/>
    </source>
</evidence>
<protein>
    <recommendedName>
        <fullName evidence="5">Lysozyme inhibitor LprI-like N-terminal domain-containing protein</fullName>
    </recommendedName>
</protein>
<evidence type="ECO:0000256" key="3">
    <source>
        <dbReference type="PROSITE-ProRule" id="PRU00339"/>
    </source>
</evidence>
<dbReference type="PROSITE" id="PS50005">
    <property type="entry name" value="TPR"/>
    <property type="match status" value="2"/>
</dbReference>
<dbReference type="InterPro" id="IPR050498">
    <property type="entry name" value="Ycf3"/>
</dbReference>
<organism evidence="6 7">
    <name type="scientific">Bradyrhizobium retamae</name>
    <dbReference type="NCBI Taxonomy" id="1300035"/>
    <lineage>
        <taxon>Bacteria</taxon>
        <taxon>Pseudomonadati</taxon>
        <taxon>Pseudomonadota</taxon>
        <taxon>Alphaproteobacteria</taxon>
        <taxon>Hyphomicrobiales</taxon>
        <taxon>Nitrobacteraceae</taxon>
        <taxon>Bradyrhizobium</taxon>
    </lineage>
</organism>
<dbReference type="GO" id="GO:0046813">
    <property type="term" value="P:receptor-mediated virion attachment to host cell"/>
    <property type="evidence" value="ECO:0007669"/>
    <property type="project" value="TreeGrafter"/>
</dbReference>
<sequence length="254" mass="28055">MRGYLHIRSLVVASLLSLTYAHDASATGTEPGEDIRIDPAACLAAGLAHDHDRTVHLCSALIDNAKTEKADRIKALIARATAYERKDMIDRAIADYDSVLRLDPAHADVYNARGELWRNKGDLPKAVADFAAAIKLNPDHVVARANHRALAQEAERQGALQAVAGKPSFNCATARRKVEKAICANPELADLDREVQASYSRTAAEKMTPQQARKLRREQGEYIARRNAEYGRPGYDLKKAMRDRLQQINGIDGY</sequence>
<name>A0A0R3MW54_9BRAD</name>
<accession>A0A0R3MW54</accession>
<dbReference type="Pfam" id="PF07007">
    <property type="entry name" value="LprI"/>
    <property type="match status" value="1"/>
</dbReference>
<evidence type="ECO:0000313" key="6">
    <source>
        <dbReference type="EMBL" id="KRR24265.1"/>
    </source>
</evidence>